<keyword evidence="1" id="KW-0472">Membrane</keyword>
<evidence type="ECO:0000313" key="2">
    <source>
        <dbReference type="EMBL" id="KAK7455205.1"/>
    </source>
</evidence>
<dbReference type="Gene3D" id="1.20.1280.50">
    <property type="match status" value="1"/>
</dbReference>
<evidence type="ECO:0000313" key="3">
    <source>
        <dbReference type="Proteomes" id="UP001498398"/>
    </source>
</evidence>
<keyword evidence="3" id="KW-1185">Reference proteome</keyword>
<proteinExistence type="predicted"/>
<comment type="caution">
    <text evidence="2">The sequence shown here is derived from an EMBL/GenBank/DDBJ whole genome shotgun (WGS) entry which is preliminary data.</text>
</comment>
<organism evidence="2 3">
    <name type="scientific">Marasmiellus scandens</name>
    <dbReference type="NCBI Taxonomy" id="2682957"/>
    <lineage>
        <taxon>Eukaryota</taxon>
        <taxon>Fungi</taxon>
        <taxon>Dikarya</taxon>
        <taxon>Basidiomycota</taxon>
        <taxon>Agaricomycotina</taxon>
        <taxon>Agaricomycetes</taxon>
        <taxon>Agaricomycetidae</taxon>
        <taxon>Agaricales</taxon>
        <taxon>Marasmiineae</taxon>
        <taxon>Omphalotaceae</taxon>
        <taxon>Marasmiellus</taxon>
    </lineage>
</organism>
<accession>A0ABR1J9V4</accession>
<keyword evidence="1" id="KW-0812">Transmembrane</keyword>
<feature type="transmembrane region" description="Helical" evidence="1">
    <location>
        <begin position="275"/>
        <end position="302"/>
    </location>
</feature>
<protein>
    <recommendedName>
        <fullName evidence="4">F-box domain-containing protein</fullName>
    </recommendedName>
</protein>
<evidence type="ECO:0000256" key="1">
    <source>
        <dbReference type="SAM" id="Phobius"/>
    </source>
</evidence>
<gene>
    <name evidence="2" type="ORF">VKT23_011080</name>
</gene>
<dbReference type="Proteomes" id="UP001498398">
    <property type="component" value="Unassembled WGS sequence"/>
</dbReference>
<dbReference type="EMBL" id="JBANRG010000023">
    <property type="protein sequence ID" value="KAK7455205.1"/>
    <property type="molecule type" value="Genomic_DNA"/>
</dbReference>
<name>A0ABR1J9V4_9AGAR</name>
<sequence length="315" mass="35667">MICSSCGNLNAHKHNFDISKASVVNEMLRDRFPTSLDLSSSKVSQMLLDAEVDREHCDHEIFQLQARILHLESQRKLLQRHTERLKSLLSPIRRLPNELLMHIFLYCCEDLPVSLAQYEPSLGPPFILASVCIRWHQIVVEAPQLWCNLWLDVFEFVPELVSPLKMYLARSKSSPLTITISSLVEDAGVLPELLIEHSARWQKAEFETEFSELVFPTLAGKSFPELEVLTITNLYSGYPHLNLFNFAPRLHTLDINSIPPLDKLNGFPFSQITNLMLSCAAAAGAIPIELIICALFSVLLNYSPISGRLYTKILP</sequence>
<keyword evidence="1" id="KW-1133">Transmembrane helix</keyword>
<evidence type="ECO:0008006" key="4">
    <source>
        <dbReference type="Google" id="ProtNLM"/>
    </source>
</evidence>
<reference evidence="2 3" key="1">
    <citation type="submission" date="2024-01" db="EMBL/GenBank/DDBJ databases">
        <title>A draft genome for the cacao thread blight pathogen Marasmiellus scandens.</title>
        <authorList>
            <person name="Baruah I.K."/>
            <person name="Leung J."/>
            <person name="Bukari Y."/>
            <person name="Amoako-Attah I."/>
            <person name="Meinhardt L.W."/>
            <person name="Bailey B.A."/>
            <person name="Cohen S.P."/>
        </authorList>
    </citation>
    <scope>NUCLEOTIDE SEQUENCE [LARGE SCALE GENOMIC DNA]</scope>
    <source>
        <strain evidence="2 3">GH-19</strain>
    </source>
</reference>